<dbReference type="RefSeq" id="WP_078768881.1">
    <property type="nucleotide sequence ID" value="NZ_FUWW01000017.1"/>
</dbReference>
<accession>A0A1T4MZ57</accession>
<dbReference type="EMBL" id="FUWW01000017">
    <property type="protein sequence ID" value="SJZ71918.1"/>
    <property type="molecule type" value="Genomic_DNA"/>
</dbReference>
<evidence type="ECO:0000313" key="2">
    <source>
        <dbReference type="Proteomes" id="UP000190657"/>
    </source>
</evidence>
<dbReference type="AlphaFoldDB" id="A0A1T4MZ57"/>
<reference evidence="1 2" key="1">
    <citation type="submission" date="2017-02" db="EMBL/GenBank/DDBJ databases">
        <authorList>
            <person name="Peterson S.W."/>
        </authorList>
    </citation>
    <scope>NUCLEOTIDE SEQUENCE [LARGE SCALE GENOMIC DNA]</scope>
    <source>
        <strain evidence="1 2">ATCC 51222</strain>
    </source>
</reference>
<proteinExistence type="predicted"/>
<organism evidence="1 2">
    <name type="scientific">Eubacterium coprostanoligenes</name>
    <dbReference type="NCBI Taxonomy" id="290054"/>
    <lineage>
        <taxon>Bacteria</taxon>
        <taxon>Bacillati</taxon>
        <taxon>Bacillota</taxon>
        <taxon>Clostridia</taxon>
        <taxon>Eubacteriales</taxon>
        <taxon>Eubacteriaceae</taxon>
        <taxon>Eubacterium</taxon>
    </lineage>
</organism>
<evidence type="ECO:0008006" key="3">
    <source>
        <dbReference type="Google" id="ProtNLM"/>
    </source>
</evidence>
<dbReference type="STRING" id="290054.SAMN02745114_01419"/>
<keyword evidence="2" id="KW-1185">Reference proteome</keyword>
<protein>
    <recommendedName>
        <fullName evidence="3">Methylenetetrahydrofolate dehydrogenase</fullName>
    </recommendedName>
</protein>
<sequence length="73" mass="8721">MKVIIPKHREFQIKFPDNYPLEAEAWEKLNQIVKDYSVDGKSVRTPSFIEDNEAKVKALQEEYDFEYEIIEVQ</sequence>
<evidence type="ECO:0000313" key="1">
    <source>
        <dbReference type="EMBL" id="SJZ71918.1"/>
    </source>
</evidence>
<dbReference type="OrthoDB" id="1853191at2"/>
<name>A0A1T4MZ57_9FIRM</name>
<gene>
    <name evidence="1" type="ORF">SAMN02745114_01419</name>
</gene>
<dbReference type="Proteomes" id="UP000190657">
    <property type="component" value="Unassembled WGS sequence"/>
</dbReference>